<dbReference type="Gene3D" id="3.40.50.300">
    <property type="entry name" value="P-loop containing nucleotide triphosphate hydrolases"/>
    <property type="match status" value="3"/>
</dbReference>
<dbReference type="RefSeq" id="WP_185258078.1">
    <property type="nucleotide sequence ID" value="NZ_AP023368.1"/>
</dbReference>
<protein>
    <submittedName>
        <fullName evidence="17">ATP-dependent helicase/deoxyribonuclease subunit B</fullName>
    </submittedName>
</protein>
<dbReference type="GO" id="GO:0003677">
    <property type="term" value="F:DNA binding"/>
    <property type="evidence" value="ECO:0007669"/>
    <property type="project" value="UniProtKB-KW"/>
</dbReference>
<evidence type="ECO:0000256" key="8">
    <source>
        <dbReference type="ARBA" id="ARBA00022839"/>
    </source>
</evidence>
<sequence length="1155" mass="133771">MSLKFIMGHSGSGKSYRLYHEIIEKSMEHPDAGYLVLVPEQFTLQTQKDIVTMHPLKGTMNIDILSFMRLAYRIFDETGKDERKILEDTGKTMVLRKLVANKKEELKYFSHDVNKQGFTEELKSLISEICQYSLKMEDISRVSESLKGKERLKDKLHDIKVIYEAFQDYMENNYITAEEILEALIPSIGRSKLIRESIICLDGFTGFTPSQYRLLTELMKYAKMVIVTVTIGKAELREKDEPYKLFHLSRKTIDKLTKIAAEENIPVEETLFMEEYFKEKVPRRYQKNNELACLEENIFRYRILPFQKPVENIFLYGAKNREEEVNYIVRGIKSLVREKNYRYQDIAVVTGDITSYGRELQKGFEREGIPYFLDSKRDILGNPFSTLIRSALMIVYDNFSYEGVFGYLRTGLTGIDREDIDLLENYVLALGIRGKKRWEEPFLRLSRRTKEEDLTRINAAREKFCEIFLPFYQVASDKKLTVKDYTMALYELGVKLNVPGQLLDYAENYLRENRLSEEKEYRQIYAGVIALYDKLVELLGEERMPIREYSQVLEAGLREAKVGLIPPGLDQIVIGDIERTRLKDIKVLMFMGVNDGIIPKKPSKGLILTDSDREILEEKDVELAPTGKQEIYTEKFYLYLNLTKPKDYLYITFSKLSEDGKKILPAYLINDIQKIFPKLDIAEEEREDVSISEILSIKEGLDYLIEGLRKFPESREDLLWQELFQYYFRTPERQRELSRLIRAVFYIDEEKGLQKEAARQLYGEKLSGSVTRFEKFAECAFAHFAAYGLELSEREQYRISAPDIGNIFHKALELFAREIKDTGYNWHTIPEDVRERLSDACVEEAVKDYGNMIFTSTRRYQAIVRRAKRIVNRTLWAVCKQIERGDFEPEAFELYFSDRSALDTLIIPLGTEESISLTGRIDRLDTYEEVDKLLLRVVDYKSGSTSFDLNSLYYGLQIQLAFYLSAAIELYGKDKKDKEILPAGILYYNMDDPLVERSGNVEESILKALKMNGLVNSDHDMVKHQDKSFETEGEGVRPSVKSEVIPVESNKDGELTKRSQGASTEDIRLLLSHVRNLVGSIGEGILSGSTKAEPYKMGNHTACEYCPYKDVCGFDTKLASFEYKKLKILEKEEILERMRKGGKEDGVDKGTEKGN</sequence>
<dbReference type="GO" id="GO:0004527">
    <property type="term" value="F:exonuclease activity"/>
    <property type="evidence" value="ECO:0007669"/>
    <property type="project" value="UniProtKB-KW"/>
</dbReference>
<evidence type="ECO:0000256" key="13">
    <source>
        <dbReference type="ARBA" id="ARBA00023204"/>
    </source>
</evidence>
<proteinExistence type="predicted"/>
<dbReference type="NCBIfam" id="TIGR02773">
    <property type="entry name" value="addB_Gpos"/>
    <property type="match status" value="1"/>
</dbReference>
<gene>
    <name evidence="17" type="primary">addB</name>
    <name evidence="17" type="ORF">bsdcttw_07150</name>
</gene>
<evidence type="ECO:0000256" key="5">
    <source>
        <dbReference type="ARBA" id="ARBA00022763"/>
    </source>
</evidence>
<dbReference type="GO" id="GO:0004386">
    <property type="term" value="F:helicase activity"/>
    <property type="evidence" value="ECO:0007669"/>
    <property type="project" value="UniProtKB-KW"/>
</dbReference>
<evidence type="ECO:0000256" key="9">
    <source>
        <dbReference type="ARBA" id="ARBA00022840"/>
    </source>
</evidence>
<feature type="domain" description="PD-(D/E)XK endonuclease-like" evidence="14">
    <location>
        <begin position="769"/>
        <end position="1112"/>
    </location>
</feature>
<dbReference type="Pfam" id="PF21445">
    <property type="entry name" value="ADDB_N"/>
    <property type="match status" value="1"/>
</dbReference>
<evidence type="ECO:0000256" key="10">
    <source>
        <dbReference type="ARBA" id="ARBA00023004"/>
    </source>
</evidence>
<keyword evidence="5" id="KW-0227">DNA damage</keyword>
<dbReference type="GO" id="GO:0051539">
    <property type="term" value="F:4 iron, 4 sulfur cluster binding"/>
    <property type="evidence" value="ECO:0007669"/>
    <property type="project" value="UniProtKB-KW"/>
</dbReference>
<keyword evidence="13" id="KW-0234">DNA repair</keyword>
<feature type="domain" description="UvrD-like helicase C-terminal" evidence="15">
    <location>
        <begin position="309"/>
        <end position="373"/>
    </location>
</feature>
<keyword evidence="11" id="KW-0411">Iron-sulfur</keyword>
<dbReference type="PANTHER" id="PTHR30591">
    <property type="entry name" value="RECBCD ENZYME SUBUNIT RECC"/>
    <property type="match status" value="1"/>
</dbReference>
<dbReference type="GO" id="GO:0000724">
    <property type="term" value="P:double-strand break repair via homologous recombination"/>
    <property type="evidence" value="ECO:0007669"/>
    <property type="project" value="InterPro"/>
</dbReference>
<dbReference type="PANTHER" id="PTHR30591:SF1">
    <property type="entry name" value="RECBCD ENZYME SUBUNIT RECC"/>
    <property type="match status" value="1"/>
</dbReference>
<evidence type="ECO:0000256" key="4">
    <source>
        <dbReference type="ARBA" id="ARBA00022741"/>
    </source>
</evidence>
<keyword evidence="18" id="KW-1185">Reference proteome</keyword>
<feature type="domain" description="ATP-dependent helicase/deoxyribonuclease subunit B N-terminal" evidence="16">
    <location>
        <begin position="5"/>
        <end position="295"/>
    </location>
</feature>
<keyword evidence="3" id="KW-0479">Metal-binding</keyword>
<keyword evidence="7 17" id="KW-0347">Helicase</keyword>
<evidence type="ECO:0000259" key="16">
    <source>
        <dbReference type="Pfam" id="PF21445"/>
    </source>
</evidence>
<dbReference type="InterPro" id="IPR038726">
    <property type="entry name" value="PDDEXK_AddAB-type"/>
</dbReference>
<organism evidence="17 18">
    <name type="scientific">Anaerocolumna chitinilytica</name>
    <dbReference type="NCBI Taxonomy" id="1727145"/>
    <lineage>
        <taxon>Bacteria</taxon>
        <taxon>Bacillati</taxon>
        <taxon>Bacillota</taxon>
        <taxon>Clostridia</taxon>
        <taxon>Lachnospirales</taxon>
        <taxon>Lachnospiraceae</taxon>
        <taxon>Anaerocolumna</taxon>
    </lineage>
</organism>
<accession>A0A7I8DK01</accession>
<keyword evidence="8" id="KW-0269">Exonuclease</keyword>
<dbReference type="GO" id="GO:0046872">
    <property type="term" value="F:metal ion binding"/>
    <property type="evidence" value="ECO:0007669"/>
    <property type="project" value="UniProtKB-KW"/>
</dbReference>
<dbReference type="AlphaFoldDB" id="A0A7I8DK01"/>
<evidence type="ECO:0000256" key="11">
    <source>
        <dbReference type="ARBA" id="ARBA00023014"/>
    </source>
</evidence>
<keyword evidence="1" id="KW-0004">4Fe-4S</keyword>
<evidence type="ECO:0000313" key="18">
    <source>
        <dbReference type="Proteomes" id="UP000515703"/>
    </source>
</evidence>
<evidence type="ECO:0000256" key="12">
    <source>
        <dbReference type="ARBA" id="ARBA00023125"/>
    </source>
</evidence>
<evidence type="ECO:0000313" key="17">
    <source>
        <dbReference type="EMBL" id="BCJ97674.1"/>
    </source>
</evidence>
<dbReference type="InterPro" id="IPR014017">
    <property type="entry name" value="DNA_helicase_UvrD-like_C"/>
</dbReference>
<evidence type="ECO:0000259" key="15">
    <source>
        <dbReference type="Pfam" id="PF13361"/>
    </source>
</evidence>
<dbReference type="Gene3D" id="3.90.320.10">
    <property type="match status" value="1"/>
</dbReference>
<evidence type="ECO:0000256" key="3">
    <source>
        <dbReference type="ARBA" id="ARBA00022723"/>
    </source>
</evidence>
<reference evidence="17 18" key="2">
    <citation type="submission" date="2020-08" db="EMBL/GenBank/DDBJ databases">
        <authorList>
            <person name="Ueki A."/>
            <person name="Tonouchi A."/>
        </authorList>
    </citation>
    <scope>NUCLEOTIDE SEQUENCE [LARGE SCALE GENOMIC DNA]</scope>
    <source>
        <strain evidence="17 18">CTTW</strain>
    </source>
</reference>
<dbReference type="Proteomes" id="UP000515703">
    <property type="component" value="Chromosome"/>
</dbReference>
<evidence type="ECO:0000259" key="14">
    <source>
        <dbReference type="Pfam" id="PF12705"/>
    </source>
</evidence>
<keyword evidence="10" id="KW-0408">Iron</keyword>
<evidence type="ECO:0000256" key="7">
    <source>
        <dbReference type="ARBA" id="ARBA00022806"/>
    </source>
</evidence>
<dbReference type="EMBL" id="AP023368">
    <property type="protein sequence ID" value="BCJ97674.1"/>
    <property type="molecule type" value="Genomic_DNA"/>
</dbReference>
<keyword evidence="2" id="KW-0540">Nuclease</keyword>
<name>A0A7I8DK01_9FIRM</name>
<dbReference type="KEGG" id="acht:bsdcttw_07150"/>
<dbReference type="InterPro" id="IPR049035">
    <property type="entry name" value="ADDB_N"/>
</dbReference>
<dbReference type="Pfam" id="PF13361">
    <property type="entry name" value="UvrD_C"/>
    <property type="match status" value="1"/>
</dbReference>
<keyword evidence="4" id="KW-0547">Nucleotide-binding</keyword>
<dbReference type="InterPro" id="IPR027417">
    <property type="entry name" value="P-loop_NTPase"/>
</dbReference>
<evidence type="ECO:0000256" key="2">
    <source>
        <dbReference type="ARBA" id="ARBA00022722"/>
    </source>
</evidence>
<evidence type="ECO:0000256" key="1">
    <source>
        <dbReference type="ARBA" id="ARBA00022485"/>
    </source>
</evidence>
<keyword evidence="6" id="KW-0378">Hydrolase</keyword>
<dbReference type="GO" id="GO:0005524">
    <property type="term" value="F:ATP binding"/>
    <property type="evidence" value="ECO:0007669"/>
    <property type="project" value="UniProtKB-KW"/>
</dbReference>
<dbReference type="Pfam" id="PF12705">
    <property type="entry name" value="PDDEXK_1"/>
    <property type="match status" value="1"/>
</dbReference>
<dbReference type="SUPFAM" id="SSF52540">
    <property type="entry name" value="P-loop containing nucleoside triphosphate hydrolases"/>
    <property type="match status" value="1"/>
</dbReference>
<keyword evidence="12" id="KW-0238">DNA-binding</keyword>
<reference evidence="17 18" key="1">
    <citation type="submission" date="2020-08" db="EMBL/GenBank/DDBJ databases">
        <title>Draft genome sequencing of an Anaerocolumna strain isolated from anoxic soil subjected to BSD treatment.</title>
        <authorList>
            <person name="Uek A."/>
            <person name="Tonouchi A."/>
        </authorList>
    </citation>
    <scope>NUCLEOTIDE SEQUENCE [LARGE SCALE GENOMIC DNA]</scope>
    <source>
        <strain evidence="17 18">CTTW</strain>
    </source>
</reference>
<evidence type="ECO:0000256" key="6">
    <source>
        <dbReference type="ARBA" id="ARBA00022801"/>
    </source>
</evidence>
<dbReference type="InterPro" id="IPR014140">
    <property type="entry name" value="DNA_helicase_suAddB"/>
</dbReference>
<dbReference type="InterPro" id="IPR011604">
    <property type="entry name" value="PDDEXK-like_dom_sf"/>
</dbReference>
<keyword evidence="9" id="KW-0067">ATP-binding</keyword>